<protein>
    <recommendedName>
        <fullName evidence="7">Gamma-glutamyl phosphate reductase</fullName>
        <shortName evidence="7">GPR</shortName>
        <ecNumber evidence="7">1.2.1.41</ecNumber>
    </recommendedName>
    <alternativeName>
        <fullName evidence="7">Glutamate-5-semialdehyde dehydrogenase</fullName>
    </alternativeName>
    <alternativeName>
        <fullName evidence="7">Glutamyl-gamma-semialdehyde dehydrogenase</fullName>
        <shortName evidence="7">GSA dehydrogenase</shortName>
    </alternativeName>
</protein>
<dbReference type="AlphaFoldDB" id="A0A806KFL0"/>
<proteinExistence type="inferred from homology"/>
<keyword evidence="3 7" id="KW-0641">Proline biosynthesis</keyword>
<keyword evidence="7" id="KW-0963">Cytoplasm</keyword>
<dbReference type="Gene3D" id="3.40.309.10">
    <property type="entry name" value="Aldehyde Dehydrogenase, Chain A, domain 2"/>
    <property type="match status" value="1"/>
</dbReference>
<accession>A0A806KFL0</accession>
<feature type="domain" description="Aldehyde dehydrogenase" evidence="8">
    <location>
        <begin position="3"/>
        <end position="283"/>
    </location>
</feature>
<dbReference type="CDD" id="cd07079">
    <property type="entry name" value="ALDH_F18-19_ProA-GPR"/>
    <property type="match status" value="1"/>
</dbReference>
<comment type="subcellular location">
    <subcellularLocation>
        <location evidence="7">Cytoplasm</location>
    </subcellularLocation>
</comment>
<dbReference type="EC" id="1.2.1.41" evidence="7"/>
<organism evidence="9">
    <name type="scientific">uncultured bacterium contig00025</name>
    <dbReference type="NCBI Taxonomy" id="1181514"/>
    <lineage>
        <taxon>Bacteria</taxon>
        <taxon>environmental samples</taxon>
    </lineage>
</organism>
<reference evidence="9" key="1">
    <citation type="submission" date="2012-03" db="EMBL/GenBank/DDBJ databases">
        <title>Functional metagenomics reveals considerable lignocellulase gene clusters in the gut microbiome of a wood-feeding higher termite.</title>
        <authorList>
            <person name="Liu N."/>
        </authorList>
    </citation>
    <scope>NUCLEOTIDE SEQUENCE</scope>
</reference>
<dbReference type="InterPro" id="IPR016163">
    <property type="entry name" value="Ald_DH_C"/>
</dbReference>
<dbReference type="HAMAP" id="MF_00412">
    <property type="entry name" value="ProA"/>
    <property type="match status" value="1"/>
</dbReference>
<evidence type="ECO:0000256" key="3">
    <source>
        <dbReference type="ARBA" id="ARBA00022650"/>
    </source>
</evidence>
<dbReference type="Pfam" id="PF00171">
    <property type="entry name" value="Aldedh"/>
    <property type="match status" value="2"/>
</dbReference>
<dbReference type="NCBIfam" id="TIGR00407">
    <property type="entry name" value="proA"/>
    <property type="match status" value="1"/>
</dbReference>
<dbReference type="UniPathway" id="UPA00098">
    <property type="reaction ID" value="UER00360"/>
</dbReference>
<dbReference type="FunFam" id="3.40.309.10:FF:000006">
    <property type="entry name" value="Gamma-glutamyl phosphate reductase"/>
    <property type="match status" value="1"/>
</dbReference>
<dbReference type="PANTHER" id="PTHR11063:SF8">
    <property type="entry name" value="DELTA-1-PYRROLINE-5-CARBOXYLATE SYNTHASE"/>
    <property type="match status" value="1"/>
</dbReference>
<keyword evidence="2 7" id="KW-0028">Amino-acid biosynthesis</keyword>
<evidence type="ECO:0000259" key="8">
    <source>
        <dbReference type="Pfam" id="PF00171"/>
    </source>
</evidence>
<evidence type="ECO:0000313" key="9">
    <source>
        <dbReference type="EMBL" id="AGS53425.1"/>
    </source>
</evidence>
<dbReference type="GO" id="GO:0005737">
    <property type="term" value="C:cytoplasm"/>
    <property type="evidence" value="ECO:0007669"/>
    <property type="project" value="UniProtKB-SubCell"/>
</dbReference>
<dbReference type="EMBL" id="JQ844232">
    <property type="protein sequence ID" value="AGS53425.1"/>
    <property type="molecule type" value="Genomic_DNA"/>
</dbReference>
<dbReference type="InterPro" id="IPR000965">
    <property type="entry name" value="GPR_dom"/>
</dbReference>
<dbReference type="Gene3D" id="3.40.605.10">
    <property type="entry name" value="Aldehyde Dehydrogenase, Chain A, domain 1"/>
    <property type="match status" value="1"/>
</dbReference>
<name>A0A806KFL0_9BACT</name>
<gene>
    <name evidence="7" type="primary">proA</name>
</gene>
<comment type="function">
    <text evidence="7">Catalyzes the NADPH-dependent reduction of L-glutamate 5-phosphate into L-glutamate 5-semialdehyde and phosphate. The product spontaneously undergoes cyclization to form 1-pyrroline-5-carboxylate.</text>
</comment>
<dbReference type="PANTHER" id="PTHR11063">
    <property type="entry name" value="GLUTAMATE SEMIALDEHYDE DEHYDROGENASE"/>
    <property type="match status" value="1"/>
</dbReference>
<keyword evidence="4 7" id="KW-0521">NADP</keyword>
<keyword evidence="5 7" id="KW-0560">Oxidoreductase</keyword>
<dbReference type="NCBIfam" id="NF001221">
    <property type="entry name" value="PRK00197.1"/>
    <property type="match status" value="1"/>
</dbReference>
<evidence type="ECO:0000256" key="1">
    <source>
        <dbReference type="ARBA" id="ARBA00004985"/>
    </source>
</evidence>
<comment type="pathway">
    <text evidence="1 7">Amino-acid biosynthesis; L-proline biosynthesis; L-glutamate 5-semialdehyde from L-glutamate: step 2/2.</text>
</comment>
<comment type="catalytic activity">
    <reaction evidence="6 7">
        <text>L-glutamate 5-semialdehyde + phosphate + NADP(+) = L-glutamyl 5-phosphate + NADPH + H(+)</text>
        <dbReference type="Rhea" id="RHEA:19541"/>
        <dbReference type="ChEBI" id="CHEBI:15378"/>
        <dbReference type="ChEBI" id="CHEBI:43474"/>
        <dbReference type="ChEBI" id="CHEBI:57783"/>
        <dbReference type="ChEBI" id="CHEBI:58066"/>
        <dbReference type="ChEBI" id="CHEBI:58274"/>
        <dbReference type="ChEBI" id="CHEBI:58349"/>
        <dbReference type="EC" id="1.2.1.41"/>
    </reaction>
</comment>
<evidence type="ECO:0000256" key="2">
    <source>
        <dbReference type="ARBA" id="ARBA00022605"/>
    </source>
</evidence>
<comment type="similarity">
    <text evidence="7">Belongs to the gamma-glutamyl phosphate reductase family.</text>
</comment>
<dbReference type="InterPro" id="IPR016162">
    <property type="entry name" value="Ald_DH_N"/>
</dbReference>
<evidence type="ECO:0000256" key="6">
    <source>
        <dbReference type="ARBA" id="ARBA00049024"/>
    </source>
</evidence>
<dbReference type="InterPro" id="IPR015590">
    <property type="entry name" value="Aldehyde_DH_dom"/>
</dbReference>
<dbReference type="GO" id="GO:0055129">
    <property type="term" value="P:L-proline biosynthetic process"/>
    <property type="evidence" value="ECO:0007669"/>
    <property type="project" value="UniProtKB-UniRule"/>
</dbReference>
<dbReference type="InterPro" id="IPR016161">
    <property type="entry name" value="Ald_DH/histidinol_DH"/>
</dbReference>
<evidence type="ECO:0000256" key="5">
    <source>
        <dbReference type="ARBA" id="ARBA00023002"/>
    </source>
</evidence>
<dbReference type="GO" id="GO:0050661">
    <property type="term" value="F:NADP binding"/>
    <property type="evidence" value="ECO:0007669"/>
    <property type="project" value="InterPro"/>
</dbReference>
<feature type="domain" description="Aldehyde dehydrogenase" evidence="8">
    <location>
        <begin position="314"/>
        <end position="375"/>
    </location>
</feature>
<sequence>MFDLNEAGREAKKMARYAARLSTREKNDALLACASALEARIDYILEENRKDMISADPSRAAFNDRLSLTAARIEGMAQGLRKVAALDDPVGEVLRVTTRPNGLQIGEKRTPLGVVGMIYEARPNVTADSFGLCFKSGNSSILRGGTEALCSNTAIVEVIHYALEDLGHPPALTQLITDTSRETARAFMRLNEYVDVLIPRGGAGLINSVVENSTIPVVETGTGNCHVFVDATADIKMALDIVVNAKTSRPSVCNACEKLLVHKTLADKFIPLVCEALADRNVEIRGDDTVRGLYAGALAAAEEDWYLEYCDLIIGVKAVEDINEAIEHINQYSSGHSEAIVTESYTNANRFLDEVDSAAVYVNASTRFTDGEEFGLGAEIGISTQKLHARGPMGLSALTTTKFIIFGNGQIR</sequence>
<evidence type="ECO:0000256" key="7">
    <source>
        <dbReference type="HAMAP-Rule" id="MF_00412"/>
    </source>
</evidence>
<dbReference type="InterPro" id="IPR020593">
    <property type="entry name" value="G-glutamylP_reductase_CS"/>
</dbReference>
<dbReference type="GO" id="GO:0004350">
    <property type="term" value="F:glutamate-5-semialdehyde dehydrogenase activity"/>
    <property type="evidence" value="ECO:0007669"/>
    <property type="project" value="UniProtKB-UniRule"/>
</dbReference>
<dbReference type="SUPFAM" id="SSF53720">
    <property type="entry name" value="ALDH-like"/>
    <property type="match status" value="1"/>
</dbReference>
<dbReference type="InterPro" id="IPR012134">
    <property type="entry name" value="Glu-5-SA_DH"/>
</dbReference>
<dbReference type="PIRSF" id="PIRSF000151">
    <property type="entry name" value="GPR"/>
    <property type="match status" value="1"/>
</dbReference>
<dbReference type="PROSITE" id="PS01223">
    <property type="entry name" value="PROA"/>
    <property type="match status" value="1"/>
</dbReference>
<evidence type="ECO:0000256" key="4">
    <source>
        <dbReference type="ARBA" id="ARBA00022857"/>
    </source>
</evidence>